<organism evidence="9">
    <name type="scientific">Candidatus Kentrum sp. FM</name>
    <dbReference type="NCBI Taxonomy" id="2126340"/>
    <lineage>
        <taxon>Bacteria</taxon>
        <taxon>Pseudomonadati</taxon>
        <taxon>Pseudomonadota</taxon>
        <taxon>Gammaproteobacteria</taxon>
        <taxon>Candidatus Kentrum</taxon>
    </lineage>
</organism>
<evidence type="ECO:0000313" key="9">
    <source>
        <dbReference type="EMBL" id="VFK14614.1"/>
    </source>
</evidence>
<dbReference type="SUPFAM" id="SSF53335">
    <property type="entry name" value="S-adenosyl-L-methionine-dependent methyltransferases"/>
    <property type="match status" value="1"/>
</dbReference>
<accession>A0A450WC61</accession>
<dbReference type="InterPro" id="IPR050953">
    <property type="entry name" value="N4_N6_ade-DNA_methylase"/>
</dbReference>
<keyword evidence="3" id="KW-0808">Transferase</keyword>
<evidence type="ECO:0000256" key="2">
    <source>
        <dbReference type="ARBA" id="ARBA00022603"/>
    </source>
</evidence>
<dbReference type="Pfam" id="PF20464">
    <property type="entry name" value="MmeI_N"/>
    <property type="match status" value="1"/>
</dbReference>
<dbReference type="Pfam" id="PF20465">
    <property type="entry name" value="MmeI_hel"/>
    <property type="match status" value="1"/>
</dbReference>
<dbReference type="AlphaFoldDB" id="A0A450WC61"/>
<feature type="domain" description="MmeI-like N-terminal" evidence="5">
    <location>
        <begin position="13"/>
        <end position="240"/>
    </location>
</feature>
<evidence type="ECO:0000313" key="8">
    <source>
        <dbReference type="EMBL" id="VFJ46249.1"/>
    </source>
</evidence>
<dbReference type="PANTHER" id="PTHR33841:SF1">
    <property type="entry name" value="DNA METHYLTRANSFERASE A"/>
    <property type="match status" value="1"/>
</dbReference>
<dbReference type="InterPro" id="IPR046817">
    <property type="entry name" value="MmeI_N"/>
</dbReference>
<dbReference type="EMBL" id="CAADEZ010000034">
    <property type="protein sequence ID" value="VFJ46249.1"/>
    <property type="molecule type" value="Genomic_DNA"/>
</dbReference>
<dbReference type="EC" id="2.1.1.72" evidence="1"/>
<evidence type="ECO:0000259" key="6">
    <source>
        <dbReference type="Pfam" id="PF20465"/>
    </source>
</evidence>
<dbReference type="InterPro" id="IPR029063">
    <property type="entry name" value="SAM-dependent_MTases_sf"/>
</dbReference>
<dbReference type="GO" id="GO:0032259">
    <property type="term" value="P:methylation"/>
    <property type="evidence" value="ECO:0007669"/>
    <property type="project" value="UniProtKB-KW"/>
</dbReference>
<keyword evidence="2" id="KW-0489">Methyltransferase</keyword>
<dbReference type="InterPro" id="IPR046819">
    <property type="entry name" value="MmeI_hel"/>
</dbReference>
<gene>
    <name evidence="8" type="ORF">BECKFM1743A_GA0114220_100345</name>
    <name evidence="9" type="ORF">BECKFM1743B_GA0114221_103301</name>
    <name evidence="7" type="ORF">BECKFM1743C_GA0114222_100359</name>
</gene>
<reference evidence="9" key="1">
    <citation type="submission" date="2019-02" db="EMBL/GenBank/DDBJ databases">
        <authorList>
            <person name="Gruber-Vodicka R. H."/>
            <person name="Seah K. B. B."/>
        </authorList>
    </citation>
    <scope>NUCLEOTIDE SEQUENCE</scope>
    <source>
        <strain evidence="8">BECK_BZ163</strain>
        <strain evidence="9">BECK_BZ164</strain>
        <strain evidence="7">BECK_BZ165</strain>
    </source>
</reference>
<dbReference type="EMBL" id="CAADFL010000330">
    <property type="protein sequence ID" value="VFK14614.1"/>
    <property type="molecule type" value="Genomic_DNA"/>
</dbReference>
<dbReference type="GO" id="GO:0009007">
    <property type="term" value="F:site-specific DNA-methyltransferase (adenine-specific) activity"/>
    <property type="evidence" value="ECO:0007669"/>
    <property type="project" value="UniProtKB-EC"/>
</dbReference>
<sequence length="536" mass="59913">MPTSPPADHLSPFLDRWRAATGTERANHQLFVTQLCDLLELSRPDPATGDNAQNAYVFERRVDFHNPDGTTDRGYMDCYRRGCFVLEAKHTGKEPGAMGWDKAMLRAHGQAVAYARALPKTEGRPPFVITLDVGVALEPAARGQQPVSNSVSSVGNDGASNVIIAMEMYSEFTQSGGAYIPYPDPRSHRIRIEKLRDPAIRERLRKIWTDPLALDPTWASARVTRDIATRLAKLAKSLEQSGDSSKPVAPAQVASFLMRAIFTMFAEDVGLIDDHAFTELLESISETPEHFAPLVEELWQKMNSGGFSTTIRKKILQFNGGLFADPSALNLDKQQIALLIEAARADWRNVEPAIFGTLLERALDPRERHNLPEKDLGWKFHQNWMATRNLSEIFFCRPISAHYTPRAYVERLVMPTIIEPLRIEWDNTKTTALILDQQGKNKKAIEAIQAFHIRLCGLRILDPACGSGCCARQCPSIVILVGIHVLLPVLGRLRVLTSSVGKGRSSTSWNNWERPKASWRCKGSPWTPIDFSYHGP</sequence>
<dbReference type="EMBL" id="CAADFA010000035">
    <property type="protein sequence ID" value="VFJ46205.1"/>
    <property type="molecule type" value="Genomic_DNA"/>
</dbReference>
<evidence type="ECO:0000256" key="1">
    <source>
        <dbReference type="ARBA" id="ARBA00011900"/>
    </source>
</evidence>
<comment type="catalytic activity">
    <reaction evidence="4">
        <text>a 2'-deoxyadenosine in DNA + S-adenosyl-L-methionine = an N(6)-methyl-2'-deoxyadenosine in DNA + S-adenosyl-L-homocysteine + H(+)</text>
        <dbReference type="Rhea" id="RHEA:15197"/>
        <dbReference type="Rhea" id="RHEA-COMP:12418"/>
        <dbReference type="Rhea" id="RHEA-COMP:12419"/>
        <dbReference type="ChEBI" id="CHEBI:15378"/>
        <dbReference type="ChEBI" id="CHEBI:57856"/>
        <dbReference type="ChEBI" id="CHEBI:59789"/>
        <dbReference type="ChEBI" id="CHEBI:90615"/>
        <dbReference type="ChEBI" id="CHEBI:90616"/>
        <dbReference type="EC" id="2.1.1.72"/>
    </reaction>
</comment>
<evidence type="ECO:0000259" key="5">
    <source>
        <dbReference type="Pfam" id="PF20464"/>
    </source>
</evidence>
<evidence type="ECO:0000256" key="4">
    <source>
        <dbReference type="ARBA" id="ARBA00047942"/>
    </source>
</evidence>
<name>A0A450WC61_9GAMM</name>
<evidence type="ECO:0000256" key="3">
    <source>
        <dbReference type="ARBA" id="ARBA00022679"/>
    </source>
</evidence>
<evidence type="ECO:0000313" key="7">
    <source>
        <dbReference type="EMBL" id="VFJ46205.1"/>
    </source>
</evidence>
<proteinExistence type="predicted"/>
<protein>
    <recommendedName>
        <fullName evidence="1">site-specific DNA-methyltransferase (adenine-specific)</fullName>
        <ecNumber evidence="1">2.1.1.72</ecNumber>
    </recommendedName>
</protein>
<dbReference type="PANTHER" id="PTHR33841">
    <property type="entry name" value="DNA METHYLTRANSFERASE YEEA-RELATED"/>
    <property type="match status" value="1"/>
</dbReference>
<feature type="domain" description="MmeI-like helicase spacer" evidence="6">
    <location>
        <begin position="252"/>
        <end position="323"/>
    </location>
</feature>